<evidence type="ECO:0000313" key="2">
    <source>
        <dbReference type="EMBL" id="VDN43161.1"/>
    </source>
</evidence>
<feature type="compositionally biased region" description="Low complexity" evidence="1">
    <location>
        <begin position="17"/>
        <end position="30"/>
    </location>
</feature>
<name>A0A3P7PJY3_DIBLA</name>
<evidence type="ECO:0000313" key="3">
    <source>
        <dbReference type="Proteomes" id="UP000281553"/>
    </source>
</evidence>
<dbReference type="Proteomes" id="UP000281553">
    <property type="component" value="Unassembled WGS sequence"/>
</dbReference>
<reference evidence="2 3" key="1">
    <citation type="submission" date="2018-11" db="EMBL/GenBank/DDBJ databases">
        <authorList>
            <consortium name="Pathogen Informatics"/>
        </authorList>
    </citation>
    <scope>NUCLEOTIDE SEQUENCE [LARGE SCALE GENOMIC DNA]</scope>
</reference>
<accession>A0A3P7PJY3</accession>
<proteinExistence type="predicted"/>
<evidence type="ECO:0000256" key="1">
    <source>
        <dbReference type="SAM" id="MobiDB-lite"/>
    </source>
</evidence>
<dbReference type="EMBL" id="UYRU01106935">
    <property type="protein sequence ID" value="VDN43161.1"/>
    <property type="molecule type" value="Genomic_DNA"/>
</dbReference>
<feature type="region of interest" description="Disordered" evidence="1">
    <location>
        <begin position="1"/>
        <end position="38"/>
    </location>
</feature>
<keyword evidence="3" id="KW-1185">Reference proteome</keyword>
<sequence length="111" mass="11809">MVRAAKVADHSQFSVTPGSHLPSQSQSSQPVLPPKFPQTSQAFCSVPVPFPTTADGQTAITAVSLTQSDSKQMAGRPSMPKPLVTPAPQPSMETVLTLYPFTRNQVSLSPF</sequence>
<feature type="region of interest" description="Disordered" evidence="1">
    <location>
        <begin position="67"/>
        <end position="89"/>
    </location>
</feature>
<dbReference type="AlphaFoldDB" id="A0A3P7PJY3"/>
<gene>
    <name evidence="2" type="ORF">DILT_LOCUS19013</name>
</gene>
<organism evidence="2 3">
    <name type="scientific">Dibothriocephalus latus</name>
    <name type="common">Fish tapeworm</name>
    <name type="synonym">Diphyllobothrium latum</name>
    <dbReference type="NCBI Taxonomy" id="60516"/>
    <lineage>
        <taxon>Eukaryota</taxon>
        <taxon>Metazoa</taxon>
        <taxon>Spiralia</taxon>
        <taxon>Lophotrochozoa</taxon>
        <taxon>Platyhelminthes</taxon>
        <taxon>Cestoda</taxon>
        <taxon>Eucestoda</taxon>
        <taxon>Diphyllobothriidea</taxon>
        <taxon>Diphyllobothriidae</taxon>
        <taxon>Dibothriocephalus</taxon>
    </lineage>
</organism>
<protein>
    <submittedName>
        <fullName evidence="2">Uncharacterized protein</fullName>
    </submittedName>
</protein>
<feature type="compositionally biased region" description="Pro residues" evidence="1">
    <location>
        <begin position="79"/>
        <end position="89"/>
    </location>
</feature>